<evidence type="ECO:0000256" key="2">
    <source>
        <dbReference type="ARBA" id="ARBA00022450"/>
    </source>
</evidence>
<dbReference type="InterPro" id="IPR036736">
    <property type="entry name" value="ACP-like_sf"/>
</dbReference>
<name>A0A1M5XBW2_9VIBR</name>
<comment type="cofactor">
    <cofactor evidence="1">
        <name>pantetheine 4'-phosphate</name>
        <dbReference type="ChEBI" id="CHEBI:47942"/>
    </cofactor>
</comment>
<dbReference type="Gene3D" id="1.10.1200.10">
    <property type="entry name" value="ACP-like"/>
    <property type="match status" value="1"/>
</dbReference>
<dbReference type="PANTHER" id="PTHR45527">
    <property type="entry name" value="NONRIBOSOMAL PEPTIDE SYNTHETASE"/>
    <property type="match status" value="1"/>
</dbReference>
<dbReference type="InterPro" id="IPR009081">
    <property type="entry name" value="PP-bd_ACP"/>
</dbReference>
<dbReference type="GO" id="GO:0005829">
    <property type="term" value="C:cytosol"/>
    <property type="evidence" value="ECO:0007669"/>
    <property type="project" value="TreeGrafter"/>
</dbReference>
<dbReference type="Gene3D" id="3.30.559.30">
    <property type="entry name" value="Nonribosomal peptide synthetase, condensation domain"/>
    <property type="match status" value="1"/>
</dbReference>
<dbReference type="GO" id="GO:0009239">
    <property type="term" value="P:enterobactin biosynthetic process"/>
    <property type="evidence" value="ECO:0007669"/>
    <property type="project" value="TreeGrafter"/>
</dbReference>
<dbReference type="InterPro" id="IPR001242">
    <property type="entry name" value="Condensation_dom"/>
</dbReference>
<dbReference type="PROSITE" id="PS00012">
    <property type="entry name" value="PHOSPHOPANTETHEINE"/>
    <property type="match status" value="1"/>
</dbReference>
<dbReference type="InterPro" id="IPR006162">
    <property type="entry name" value="Ppantetheine_attach_site"/>
</dbReference>
<dbReference type="GO" id="GO:0031177">
    <property type="term" value="F:phosphopantetheine binding"/>
    <property type="evidence" value="ECO:0007669"/>
    <property type="project" value="TreeGrafter"/>
</dbReference>
<dbReference type="SUPFAM" id="SSF47336">
    <property type="entry name" value="ACP-like"/>
    <property type="match status" value="1"/>
</dbReference>
<dbReference type="SUPFAM" id="SSF52777">
    <property type="entry name" value="CoA-dependent acyltransferases"/>
    <property type="match status" value="3"/>
</dbReference>
<evidence type="ECO:0000256" key="3">
    <source>
        <dbReference type="ARBA" id="ARBA00022553"/>
    </source>
</evidence>
<gene>
    <name evidence="6" type="primary">lgrB_1</name>
    <name evidence="6" type="ORF">VA7868_01086</name>
</gene>
<dbReference type="EMBL" id="FQXZ01000011">
    <property type="protein sequence ID" value="SHH97357.1"/>
    <property type="molecule type" value="Genomic_DNA"/>
</dbReference>
<dbReference type="Gene3D" id="3.30.559.10">
    <property type="entry name" value="Chloramphenicol acetyltransferase-like domain"/>
    <property type="match status" value="2"/>
</dbReference>
<keyword evidence="2" id="KW-0596">Phosphopantetheine</keyword>
<dbReference type="RefSeq" id="WP_073602851.1">
    <property type="nucleotide sequence ID" value="NZ_FQXZ01000011.1"/>
</dbReference>
<dbReference type="OrthoDB" id="9757559at2"/>
<proteinExistence type="predicted"/>
<dbReference type="InterPro" id="IPR023213">
    <property type="entry name" value="CAT-like_dom_sf"/>
</dbReference>
<dbReference type="AlphaFoldDB" id="A0A1M5XBW2"/>
<keyword evidence="3" id="KW-0597">Phosphoprotein</keyword>
<reference evidence="6 7" key="1">
    <citation type="submission" date="2016-11" db="EMBL/GenBank/DDBJ databases">
        <authorList>
            <person name="Jaros S."/>
            <person name="Januszkiewicz K."/>
            <person name="Wedrychowicz H."/>
        </authorList>
    </citation>
    <scope>NUCLEOTIDE SEQUENCE [LARGE SCALE GENOMIC DNA]</scope>
    <source>
        <strain evidence="6 7">CECT 7868</strain>
    </source>
</reference>
<protein>
    <submittedName>
        <fullName evidence="6">Linear gramicidin synthase subunit B</fullName>
    </submittedName>
</protein>
<keyword evidence="7" id="KW-1185">Reference proteome</keyword>
<feature type="domain" description="Carrier" evidence="5">
    <location>
        <begin position="533"/>
        <end position="608"/>
    </location>
</feature>
<accession>A0A1M5XBW2</accession>
<evidence type="ECO:0000313" key="6">
    <source>
        <dbReference type="EMBL" id="SHH97357.1"/>
    </source>
</evidence>
<evidence type="ECO:0000256" key="1">
    <source>
        <dbReference type="ARBA" id="ARBA00001957"/>
    </source>
</evidence>
<evidence type="ECO:0000313" key="7">
    <source>
        <dbReference type="Proteomes" id="UP000184608"/>
    </source>
</evidence>
<dbReference type="PROSITE" id="PS50075">
    <property type="entry name" value="CARRIER"/>
    <property type="match status" value="1"/>
</dbReference>
<feature type="compositionally biased region" description="Basic and acidic residues" evidence="4">
    <location>
        <begin position="42"/>
        <end position="75"/>
    </location>
</feature>
<dbReference type="Proteomes" id="UP000184608">
    <property type="component" value="Unassembled WGS sequence"/>
</dbReference>
<dbReference type="STRING" id="1216006.VA7868_01086"/>
<sequence length="1104" mass="119907">MTLLSHHQSESSVSWSAQTEQPSLSDTDNRSAGSAYSVRGHTAKEHSVNEHPVNEHPVNEQAVDDHSGLSASAEKRPVDEAESLLWLLHQQSQACPVQYAVAYRLPVAAADGAAGTDTGRLVTALMQVCRQHPALRTVYRFDDQMGLYKTDMADFSPVIVEPVAGEQQAVARLASLRARPFDLARQPGIQFVVLMTPDALILGGVIHQILSSKASPGSLFSMVASLYNGQPVSFPAMSEQLNPQTLMLPDTIVAAGVPGLNRHPAVAEVKSVCPRNHVRNSVCPRNTAEEDGEMAGAHDSAQFSVSLHLKPLAGLLASAGQTPAAVLTVLSTIIARQLAAVCGQPVVRVCVPAEAVPSVDALYGCLTGKGLKTLTLDCSQPDTLLSQAAQQMQASDCRPYQADGAAHLPQVLLMALSDPAADFAGLQAQRFWLPVQSVPFELTCSVVLSPQGEDTLMLTTAESLSAYAGGWLLERLAAAVCGHSQANIQPVMAENGMHSCESGETGAGESVTAELALSGLSVPEEPDLFSASSSGPAFLPVILNAFREALNAPDMTEHDDFFDMGGHSLIATRVIGQLLNDHQIEIRMNDLFRYATPLALAAHAIVQGSGQSGGGMPEHGNEISPVQTHPAPVCVSEQPQSGPFPLSHAQHAMWTVVQKFAAMGLNHVFNIPFTLHFPDGVDEPALFQAFRDLLIRHPGLRTHFEAGSDGPVQRIVSVSELDEYQWFRTSEDTVSEPFRDALNREAAYGFDLAHELPLRLRFIRDSEAGELYLSMLFHHLVLDEWSVNLMMDELAQAYQSRTGGQAPEWCSEPLPFHIYAQQQAAQGINQQHLEFWLNHLQGAQWAQPVFDEDHPLHEPASQSAAGEGGWVEFRLEPEVSDGLHRQARANNASLFNVVYAAIVSSLYLLGNTKEMVVGTPVSGRMDAAFFDTVGYFTTIAVHRVLPDDQLCVRDMIQQVKQTINDSMPYTDIPVDVMESALFGADKDKQPGHMFEVMIQLHAKNKLHGSLVSAEGYRVKFSQVDPEKQEAALGLQFEVMEETVDGEPQIRVLMSYLSQHYSPAQVTLLREATHQVLNTFAAENAAVLSLSAIRQQLEPLLPDHD</sequence>
<dbReference type="GO" id="GO:0009366">
    <property type="term" value="C:enterobactin synthetase complex"/>
    <property type="evidence" value="ECO:0007669"/>
    <property type="project" value="TreeGrafter"/>
</dbReference>
<feature type="region of interest" description="Disordered" evidence="4">
    <location>
        <begin position="1"/>
        <end position="75"/>
    </location>
</feature>
<organism evidence="6 7">
    <name type="scientific">Vibrio aerogenes CECT 7868</name>
    <dbReference type="NCBI Taxonomy" id="1216006"/>
    <lineage>
        <taxon>Bacteria</taxon>
        <taxon>Pseudomonadati</taxon>
        <taxon>Pseudomonadota</taxon>
        <taxon>Gammaproteobacteria</taxon>
        <taxon>Vibrionales</taxon>
        <taxon>Vibrionaceae</taxon>
        <taxon>Vibrio</taxon>
    </lineage>
</organism>
<dbReference type="GO" id="GO:0047527">
    <property type="term" value="F:2,3-dihydroxybenzoate-serine ligase activity"/>
    <property type="evidence" value="ECO:0007669"/>
    <property type="project" value="TreeGrafter"/>
</dbReference>
<dbReference type="Pfam" id="PF00550">
    <property type="entry name" value="PP-binding"/>
    <property type="match status" value="1"/>
</dbReference>
<evidence type="ECO:0000259" key="5">
    <source>
        <dbReference type="PROSITE" id="PS50075"/>
    </source>
</evidence>
<feature type="compositionally biased region" description="Polar residues" evidence="4">
    <location>
        <begin position="17"/>
        <end position="34"/>
    </location>
</feature>
<dbReference type="GO" id="GO:0043041">
    <property type="term" value="P:amino acid activation for nonribosomal peptide biosynthetic process"/>
    <property type="evidence" value="ECO:0007669"/>
    <property type="project" value="TreeGrafter"/>
</dbReference>
<dbReference type="PANTHER" id="PTHR45527:SF1">
    <property type="entry name" value="FATTY ACID SYNTHASE"/>
    <property type="match status" value="1"/>
</dbReference>
<evidence type="ECO:0000256" key="4">
    <source>
        <dbReference type="SAM" id="MobiDB-lite"/>
    </source>
</evidence>
<dbReference type="Pfam" id="PF00668">
    <property type="entry name" value="Condensation"/>
    <property type="match status" value="1"/>
</dbReference>